<feature type="non-terminal residue" evidence="3">
    <location>
        <position position="257"/>
    </location>
</feature>
<feature type="region of interest" description="Disordered" evidence="1">
    <location>
        <begin position="235"/>
        <end position="257"/>
    </location>
</feature>
<protein>
    <submittedName>
        <fullName evidence="3">Amidase</fullName>
    </submittedName>
</protein>
<accession>A0ABX2L5H6</accession>
<dbReference type="Gene3D" id="3.90.1300.10">
    <property type="entry name" value="Amidase signature (AS) domain"/>
    <property type="match status" value="1"/>
</dbReference>
<dbReference type="EMBL" id="WHOR01000421">
    <property type="protein sequence ID" value="NUB23073.1"/>
    <property type="molecule type" value="Genomic_DNA"/>
</dbReference>
<organism evidence="3 4">
    <name type="scientific">Azospirillum formosense</name>
    <dbReference type="NCBI Taxonomy" id="861533"/>
    <lineage>
        <taxon>Bacteria</taxon>
        <taxon>Pseudomonadati</taxon>
        <taxon>Pseudomonadota</taxon>
        <taxon>Alphaproteobacteria</taxon>
        <taxon>Rhodospirillales</taxon>
        <taxon>Azospirillaceae</taxon>
        <taxon>Azospirillum</taxon>
    </lineage>
</organism>
<feature type="domain" description="Amidase" evidence="2">
    <location>
        <begin position="27"/>
        <end position="236"/>
    </location>
</feature>
<keyword evidence="4" id="KW-1185">Reference proteome</keyword>
<proteinExistence type="predicted"/>
<dbReference type="Proteomes" id="UP000639419">
    <property type="component" value="Unassembled WGS sequence"/>
</dbReference>
<dbReference type="InterPro" id="IPR000120">
    <property type="entry name" value="Amidase"/>
</dbReference>
<reference evidence="3 4" key="1">
    <citation type="submission" date="2019-10" db="EMBL/GenBank/DDBJ databases">
        <title>Genome sequence of Azospirillum formosense CC-Nfb-7.</title>
        <authorList>
            <person name="Ambrosini A."/>
            <person name="Sant'Anna F.H."/>
            <person name="Cassan F.D."/>
            <person name="Souza E.M."/>
            <person name="Passaglia L.M.P."/>
        </authorList>
    </citation>
    <scope>NUCLEOTIDE SEQUENCE [LARGE SCALE GENOMIC DNA]</scope>
    <source>
        <strain evidence="3 4">CC-NFb-7</strain>
    </source>
</reference>
<comment type="caution">
    <text evidence="3">The sequence shown here is derived from an EMBL/GenBank/DDBJ whole genome shotgun (WGS) entry which is preliminary data.</text>
</comment>
<feature type="region of interest" description="Disordered" evidence="1">
    <location>
        <begin position="184"/>
        <end position="211"/>
    </location>
</feature>
<dbReference type="InterPro" id="IPR036928">
    <property type="entry name" value="AS_sf"/>
</dbReference>
<dbReference type="RefSeq" id="WP_174441676.1">
    <property type="nucleotide sequence ID" value="NZ_WHOR01000421.1"/>
</dbReference>
<dbReference type="SUPFAM" id="SSF75304">
    <property type="entry name" value="Amidase signature (AS) enzymes"/>
    <property type="match status" value="1"/>
</dbReference>
<dbReference type="InterPro" id="IPR023631">
    <property type="entry name" value="Amidase_dom"/>
</dbReference>
<dbReference type="PANTHER" id="PTHR11895">
    <property type="entry name" value="TRANSAMIDASE"/>
    <property type="match status" value="1"/>
</dbReference>
<sequence>MTDPTSLTLTEAARAVRDGALRAEALADACLDRIGRLNPTLNAFLSVEPEEALAAARAADAEARAGRLRGPLHGVPLAHKDMFYRAGKRCTCGSPTIRGDFRPERTATVLERLDAAGAVTLGTLHMAEFAMGPTGHNAHLGRCRNPWDPDRITGGSSSGSGAAVAGRLAFGSLGSDTGGAGRLPAALGGGVGPEPRQGATPRGGGRAPAGRLGCVGPRARRAGEAAALVSGVTGRADAAGAPCPGGGGARGVVPISR</sequence>
<dbReference type="Pfam" id="PF01425">
    <property type="entry name" value="Amidase"/>
    <property type="match status" value="1"/>
</dbReference>
<dbReference type="PANTHER" id="PTHR11895:SF176">
    <property type="entry name" value="AMIDASE AMID-RELATED"/>
    <property type="match status" value="1"/>
</dbReference>
<gene>
    <name evidence="3" type="ORF">GBZ26_28480</name>
</gene>
<evidence type="ECO:0000313" key="4">
    <source>
        <dbReference type="Proteomes" id="UP000639419"/>
    </source>
</evidence>
<name>A0ABX2L5H6_9PROT</name>
<evidence type="ECO:0000256" key="1">
    <source>
        <dbReference type="SAM" id="MobiDB-lite"/>
    </source>
</evidence>
<evidence type="ECO:0000313" key="3">
    <source>
        <dbReference type="EMBL" id="NUB23073.1"/>
    </source>
</evidence>
<evidence type="ECO:0000259" key="2">
    <source>
        <dbReference type="Pfam" id="PF01425"/>
    </source>
</evidence>